<dbReference type="Gene3D" id="1.10.287.130">
    <property type="match status" value="1"/>
</dbReference>
<dbReference type="CDD" id="cd00082">
    <property type="entry name" value="HisKA"/>
    <property type="match status" value="1"/>
</dbReference>
<dbReference type="SMART" id="SM00388">
    <property type="entry name" value="HisKA"/>
    <property type="match status" value="1"/>
</dbReference>
<dbReference type="Pfam" id="PF00072">
    <property type="entry name" value="Response_reg"/>
    <property type="match status" value="1"/>
</dbReference>
<dbReference type="Pfam" id="PF26131">
    <property type="entry name" value="PAS-like"/>
    <property type="match status" value="1"/>
</dbReference>
<evidence type="ECO:0000313" key="8">
    <source>
        <dbReference type="EMBL" id="KUI73149.1"/>
    </source>
</evidence>
<dbReference type="CDD" id="cd17546">
    <property type="entry name" value="REC_hyHK_CKI1_RcsC-like"/>
    <property type="match status" value="1"/>
</dbReference>
<dbReference type="PRINTS" id="PR00344">
    <property type="entry name" value="BCTRLSENSOR"/>
</dbReference>
<dbReference type="PROSITE" id="PS50112">
    <property type="entry name" value="PAS"/>
    <property type="match status" value="1"/>
</dbReference>
<feature type="region of interest" description="Disordered" evidence="4">
    <location>
        <begin position="1437"/>
        <end position="1483"/>
    </location>
</feature>
<dbReference type="Pfam" id="PF13188">
    <property type="entry name" value="PAS_8"/>
    <property type="match status" value="2"/>
</dbReference>
<feature type="compositionally biased region" description="Polar residues" evidence="4">
    <location>
        <begin position="1222"/>
        <end position="1235"/>
    </location>
</feature>
<dbReference type="EMBL" id="CM003107">
    <property type="protein sequence ID" value="KUI73149.1"/>
    <property type="molecule type" value="Genomic_DNA"/>
</dbReference>
<dbReference type="InterPro" id="IPR001789">
    <property type="entry name" value="Sig_transdc_resp-reg_receiver"/>
</dbReference>
<accession>A0A194W9K9</accession>
<dbReference type="InterPro" id="IPR036890">
    <property type="entry name" value="HATPase_C_sf"/>
</dbReference>
<dbReference type="GO" id="GO:0000155">
    <property type="term" value="F:phosphorelay sensor kinase activity"/>
    <property type="evidence" value="ECO:0007669"/>
    <property type="project" value="InterPro"/>
</dbReference>
<feature type="compositionally biased region" description="Polar residues" evidence="4">
    <location>
        <begin position="1308"/>
        <end position="1320"/>
    </location>
</feature>
<evidence type="ECO:0000259" key="5">
    <source>
        <dbReference type="PROSITE" id="PS50109"/>
    </source>
</evidence>
<dbReference type="PROSITE" id="PS50109">
    <property type="entry name" value="HIS_KIN"/>
    <property type="match status" value="1"/>
</dbReference>
<evidence type="ECO:0000256" key="1">
    <source>
        <dbReference type="ARBA" id="ARBA00022553"/>
    </source>
</evidence>
<dbReference type="CDD" id="cd16922">
    <property type="entry name" value="HATPase_EvgS-ArcB-TorS-like"/>
    <property type="match status" value="1"/>
</dbReference>
<dbReference type="InterPro" id="IPR000014">
    <property type="entry name" value="PAS"/>
</dbReference>
<dbReference type="NCBIfam" id="TIGR00229">
    <property type="entry name" value="sensory_box"/>
    <property type="match status" value="1"/>
</dbReference>
<dbReference type="CDD" id="cd00130">
    <property type="entry name" value="PAS"/>
    <property type="match status" value="2"/>
</dbReference>
<feature type="domain" description="PAS" evidence="7">
    <location>
        <begin position="733"/>
        <end position="807"/>
    </location>
</feature>
<reference evidence="8" key="1">
    <citation type="submission" date="2014-12" db="EMBL/GenBank/DDBJ databases">
        <title>Genome Sequence of Valsa Canker Pathogens Uncovers a Specific Adaption of Colonization on Woody Bark.</title>
        <authorList>
            <person name="Yin Z."/>
            <person name="Liu H."/>
            <person name="Gao X."/>
            <person name="Li Z."/>
            <person name="Song N."/>
            <person name="Ke X."/>
            <person name="Dai Q."/>
            <person name="Wu Y."/>
            <person name="Sun Y."/>
            <person name="Xu J.-R."/>
            <person name="Kang Z.K."/>
            <person name="Wang L."/>
            <person name="Huang L."/>
        </authorList>
    </citation>
    <scope>NUCLEOTIDE SEQUENCE [LARGE SCALE GENOMIC DNA]</scope>
    <source>
        <strain evidence="8">03-8</strain>
    </source>
</reference>
<feature type="region of interest" description="Disordered" evidence="4">
    <location>
        <begin position="1308"/>
        <end position="1336"/>
    </location>
</feature>
<dbReference type="SUPFAM" id="SSF47384">
    <property type="entry name" value="Homodimeric domain of signal transducing histidine kinase"/>
    <property type="match status" value="1"/>
</dbReference>
<evidence type="ECO:0000256" key="4">
    <source>
        <dbReference type="SAM" id="MobiDB-lite"/>
    </source>
</evidence>
<dbReference type="InterPro" id="IPR050956">
    <property type="entry name" value="2C_system_His_kinase"/>
</dbReference>
<evidence type="ECO:0000256" key="3">
    <source>
        <dbReference type="SAM" id="Coils"/>
    </source>
</evidence>
<feature type="coiled-coil region" evidence="3">
    <location>
        <begin position="717"/>
        <end position="744"/>
    </location>
</feature>
<dbReference type="OrthoDB" id="60033at2759"/>
<evidence type="ECO:0000256" key="2">
    <source>
        <dbReference type="PROSITE-ProRule" id="PRU00169"/>
    </source>
</evidence>
<dbReference type="PANTHER" id="PTHR43719">
    <property type="entry name" value="TWO-COMPONENT HISTIDINE KINASE"/>
    <property type="match status" value="1"/>
</dbReference>
<feature type="region of interest" description="Disordered" evidence="4">
    <location>
        <begin position="658"/>
        <end position="678"/>
    </location>
</feature>
<feature type="domain" description="Histidine kinase" evidence="5">
    <location>
        <begin position="890"/>
        <end position="1182"/>
    </location>
</feature>
<dbReference type="Proteomes" id="UP000078559">
    <property type="component" value="Chromosome 10"/>
</dbReference>
<dbReference type="InterPro" id="IPR003661">
    <property type="entry name" value="HisK_dim/P_dom"/>
</dbReference>
<dbReference type="InterPro" id="IPR035965">
    <property type="entry name" value="PAS-like_dom_sf"/>
</dbReference>
<evidence type="ECO:0000313" key="9">
    <source>
        <dbReference type="Proteomes" id="UP000078559"/>
    </source>
</evidence>
<dbReference type="SMART" id="SM00387">
    <property type="entry name" value="HATPase_c"/>
    <property type="match status" value="1"/>
</dbReference>
<feature type="domain" description="Response regulatory" evidence="6">
    <location>
        <begin position="1251"/>
        <end position="1433"/>
    </location>
</feature>
<feature type="region of interest" description="Disordered" evidence="4">
    <location>
        <begin position="155"/>
        <end position="181"/>
    </location>
</feature>
<dbReference type="PANTHER" id="PTHR43719:SF30">
    <property type="entry name" value="TWO-COMPONENT SYSTEM RESPONSE REGULATOR"/>
    <property type="match status" value="1"/>
</dbReference>
<dbReference type="InterPro" id="IPR011006">
    <property type="entry name" value="CheY-like_superfamily"/>
</dbReference>
<dbReference type="SMART" id="SM00448">
    <property type="entry name" value="REC"/>
    <property type="match status" value="1"/>
</dbReference>
<sequence>MHPQLGNVAIVDLLEADPRPTFIVDLTGAPRNFGESSVAYYNPALSSCPDLVELVESARGEHAALWEWITASFLPPSPTKARSSSASGSPSSPFYYLNAQWSKCLVHARWLVVGTNEQPSSADRPRKVRLDSERGSFGVSGSANKVACSTPPITIPHHDRPSEPFPAPGAPGEIEPLTPPPQRLSVEPDLVLPKIMYNQEPYQNVLTSVDWASTPLGPLTSWPALLKQTLNQVLADSRPIAIYWGDQYVTIYNEAFSKLCGSKHPGLLGKSVMDLWPGAGARFKESMRTTAVKRHATVEEEWRFFMERTDEGSEETYLKWSVVPIIENDEAVGYLHPVLDVTSLRLWERRMKMLIDLGDALVTARDMKSYWAKTMDFLESVEPQYDIPLAILYSIEDDPHAPTVTHSLYDFPKICRLEGALGVPRDHPIAPPTISLRNTDVGLASIFRDALHSQYPLLLQKKDGSLPESLIQGLEWRGFGDACRNAVICPIRPTRDENVMGVLLLGLNPRRPYDNDYRQYISLLNQKLTSTLASTVLLEEEARRGRNAAQEAAYEQARLKEKLADTTREATESVHKFEAVADFIPVGMAFQNAQGVLTFANDAWHRITGNPLRETGPSRSLRDILSYIVEEDKPSVIRAYERLHTEDSITFECRLTRRNTVNSPPPPTRESPSFEKSGVELRGIDNQASERHILAAARAERAPDGSILQVLTCLTDVTLHKQTAEEAIRRAQQAENLKRMAELATVGMYEIDLDGQLVEANKVFFQMCGLEKDDTDLRSNLKPWQTSVVEEDLPALQDVMNKVIREGTSQTIEVRFKSPWTAVDSQGTEIVAPRWAYGTFLPVKSSDGTIQSFCGCVSDVSLQKWQLEQERLRKEEALESKRQQENFIDMTSHEMRNPLSAIIHCADAVIASLSKALEVQQSNKKSLSRQSSATAPGGTIGGNDRPEVEHLMESSVENAETIIACAQHQKRIVDDILTMSKLDSKLLAVTPITVDPLQIVQEALKMFEVEARRVDIDLQMRIDKSYEELGLEYLDLDPSRLKQVLINLLTNALKFTKGGPTRNVTITVSASTQRPSDSTCSVQFIPRLQGAGYQQPPNSWRNDPIFLMFEVKDTGQGLTEDEMKSLFQRFKQASARTHVKYGGSGLGLFISRRLCEMHNGAIGVASLPGVGSTFAFYVETHPPSEVSLQEARATARTALQVNHLSMTTRAESLQIGTAEVPLTSTPNKPMDSTATPDRHTEPIAEPPKIEGILVVEDNLINQQITRRGLADRGFTVDVANHGLEALEKLRASDRWIGDGQIITTLSNNTTATIPPSSNQMTAPTTPTKTTDHKPSTTTTIVTDLTPTATPTKFPLSLILMDVEMPIQDGLTCTRQIRELERQGRIMGGHIPIIAVSANARLEQVLEAKAAGCDDVMVKPYRMPELIEKMMVVATQVDQKNRGATESAKTVSGEDPASTTASAGAGAGAGAGAAVAGPGPPAEA</sequence>
<dbReference type="SUPFAM" id="SSF55874">
    <property type="entry name" value="ATPase domain of HSP90 chaperone/DNA topoisomerase II/histidine kinase"/>
    <property type="match status" value="1"/>
</dbReference>
<organism evidence="8 9">
    <name type="scientific">Cytospora mali</name>
    <name type="common">Apple Valsa canker fungus</name>
    <name type="synonym">Valsa mali</name>
    <dbReference type="NCBI Taxonomy" id="578113"/>
    <lineage>
        <taxon>Eukaryota</taxon>
        <taxon>Fungi</taxon>
        <taxon>Dikarya</taxon>
        <taxon>Ascomycota</taxon>
        <taxon>Pezizomycotina</taxon>
        <taxon>Sordariomycetes</taxon>
        <taxon>Sordariomycetidae</taxon>
        <taxon>Diaporthales</taxon>
        <taxon>Cytosporaceae</taxon>
        <taxon>Cytospora</taxon>
    </lineage>
</organism>
<dbReference type="Gene3D" id="3.30.565.10">
    <property type="entry name" value="Histidine kinase-like ATPase, C-terminal domain"/>
    <property type="match status" value="1"/>
</dbReference>
<dbReference type="SUPFAM" id="SSF55785">
    <property type="entry name" value="PYP-like sensor domain (PAS domain)"/>
    <property type="match status" value="3"/>
</dbReference>
<dbReference type="Gene3D" id="3.30.450.20">
    <property type="entry name" value="PAS domain"/>
    <property type="match status" value="3"/>
</dbReference>
<keyword evidence="8" id="KW-0808">Transferase</keyword>
<dbReference type="SUPFAM" id="SSF52172">
    <property type="entry name" value="CheY-like"/>
    <property type="match status" value="2"/>
</dbReference>
<feature type="compositionally biased region" description="Polar residues" evidence="4">
    <location>
        <begin position="924"/>
        <end position="934"/>
    </location>
</feature>
<evidence type="ECO:0000259" key="6">
    <source>
        <dbReference type="PROSITE" id="PS50110"/>
    </source>
</evidence>
<dbReference type="Pfam" id="PF02518">
    <property type="entry name" value="HATPase_c"/>
    <property type="match status" value="1"/>
</dbReference>
<keyword evidence="8" id="KW-0418">Kinase</keyword>
<dbReference type="InterPro" id="IPR058846">
    <property type="entry name" value="PAS-like"/>
</dbReference>
<gene>
    <name evidence="8" type="ORF">VM1G_09004</name>
</gene>
<evidence type="ECO:0000259" key="7">
    <source>
        <dbReference type="PROSITE" id="PS50112"/>
    </source>
</evidence>
<dbReference type="SMART" id="SM00091">
    <property type="entry name" value="PAS"/>
    <property type="match status" value="3"/>
</dbReference>
<dbReference type="InterPro" id="IPR003594">
    <property type="entry name" value="HATPase_dom"/>
</dbReference>
<dbReference type="InterPro" id="IPR004358">
    <property type="entry name" value="Sig_transdc_His_kin-like_C"/>
</dbReference>
<dbReference type="InterPro" id="IPR036097">
    <property type="entry name" value="HisK_dim/P_sf"/>
</dbReference>
<keyword evidence="3" id="KW-0175">Coiled coil</keyword>
<dbReference type="InterPro" id="IPR005467">
    <property type="entry name" value="His_kinase_dom"/>
</dbReference>
<feature type="region of interest" description="Disordered" evidence="4">
    <location>
        <begin position="924"/>
        <end position="946"/>
    </location>
</feature>
<protein>
    <submittedName>
        <fullName evidence="8">Hybrid signal transduction histidine kinase A</fullName>
    </submittedName>
</protein>
<dbReference type="Gene3D" id="3.40.50.2300">
    <property type="match status" value="1"/>
</dbReference>
<keyword evidence="9" id="KW-1185">Reference proteome</keyword>
<feature type="compositionally biased region" description="Polar residues" evidence="4">
    <location>
        <begin position="1437"/>
        <end position="1449"/>
    </location>
</feature>
<dbReference type="PROSITE" id="PS50110">
    <property type="entry name" value="RESPONSE_REGULATORY"/>
    <property type="match status" value="1"/>
</dbReference>
<feature type="modified residue" description="4-aspartylphosphate" evidence="2">
    <location>
        <position position="1361"/>
    </location>
</feature>
<dbReference type="Pfam" id="PF13426">
    <property type="entry name" value="PAS_9"/>
    <property type="match status" value="1"/>
</dbReference>
<feature type="region of interest" description="Disordered" evidence="4">
    <location>
        <begin position="1221"/>
        <end position="1244"/>
    </location>
</feature>
<name>A0A194W9K9_CYTMA</name>
<keyword evidence="1 2" id="KW-0597">Phosphoprotein</keyword>
<proteinExistence type="predicted"/>